<gene>
    <name evidence="1" type="ORF">GSONMT00048189001</name>
</gene>
<accession>A0A060X892</accession>
<dbReference type="AlphaFoldDB" id="A0A060X892"/>
<reference evidence="1" key="1">
    <citation type="journal article" date="2014" name="Nat. Commun.">
        <title>The rainbow trout genome provides novel insights into evolution after whole-genome duplication in vertebrates.</title>
        <authorList>
            <person name="Berthelot C."/>
            <person name="Brunet F."/>
            <person name="Chalopin D."/>
            <person name="Juanchich A."/>
            <person name="Bernard M."/>
            <person name="Noel B."/>
            <person name="Bento P."/>
            <person name="Da Silva C."/>
            <person name="Labadie K."/>
            <person name="Alberti A."/>
            <person name="Aury J.M."/>
            <person name="Louis A."/>
            <person name="Dehais P."/>
            <person name="Bardou P."/>
            <person name="Montfort J."/>
            <person name="Klopp C."/>
            <person name="Cabau C."/>
            <person name="Gaspin C."/>
            <person name="Thorgaard G.H."/>
            <person name="Boussaha M."/>
            <person name="Quillet E."/>
            <person name="Guyomard R."/>
            <person name="Galiana D."/>
            <person name="Bobe J."/>
            <person name="Volff J.N."/>
            <person name="Genet C."/>
            <person name="Wincker P."/>
            <person name="Jaillon O."/>
            <person name="Roest Crollius H."/>
            <person name="Guiguen Y."/>
        </authorList>
    </citation>
    <scope>NUCLEOTIDE SEQUENCE [LARGE SCALE GENOMIC DNA]</scope>
</reference>
<dbReference type="Proteomes" id="UP000193380">
    <property type="component" value="Unassembled WGS sequence"/>
</dbReference>
<dbReference type="EMBL" id="FR905072">
    <property type="protein sequence ID" value="CDQ75671.1"/>
    <property type="molecule type" value="Genomic_DNA"/>
</dbReference>
<sequence length="143" mass="16405">MCIVLIFQVQPLNIVFFLSNGSCSSSSVVDSDHTRKLNLSSRPASVDDLIKHFEGQYEDPDFDGQLTYLMDIEELPQKVTLHLLVEGGDTSSTADTEILSEVSSPERLNRCQTFFLLHILNKKYKRNMQQFQIFTFHIRNSMN</sequence>
<evidence type="ECO:0000313" key="1">
    <source>
        <dbReference type="EMBL" id="CDQ75671.1"/>
    </source>
</evidence>
<dbReference type="PaxDb" id="8022-A0A060X892"/>
<name>A0A060X892_ONCMY</name>
<evidence type="ECO:0000313" key="2">
    <source>
        <dbReference type="Proteomes" id="UP000193380"/>
    </source>
</evidence>
<reference evidence="1" key="2">
    <citation type="submission" date="2014-03" db="EMBL/GenBank/DDBJ databases">
        <authorList>
            <person name="Genoscope - CEA"/>
        </authorList>
    </citation>
    <scope>NUCLEOTIDE SEQUENCE</scope>
</reference>
<protein>
    <submittedName>
        <fullName evidence="1">Uncharacterized protein</fullName>
    </submittedName>
</protein>
<organism evidence="1 2">
    <name type="scientific">Oncorhynchus mykiss</name>
    <name type="common">Rainbow trout</name>
    <name type="synonym">Salmo gairdneri</name>
    <dbReference type="NCBI Taxonomy" id="8022"/>
    <lineage>
        <taxon>Eukaryota</taxon>
        <taxon>Metazoa</taxon>
        <taxon>Chordata</taxon>
        <taxon>Craniata</taxon>
        <taxon>Vertebrata</taxon>
        <taxon>Euteleostomi</taxon>
        <taxon>Actinopterygii</taxon>
        <taxon>Neopterygii</taxon>
        <taxon>Teleostei</taxon>
        <taxon>Protacanthopterygii</taxon>
        <taxon>Salmoniformes</taxon>
        <taxon>Salmonidae</taxon>
        <taxon>Salmoninae</taxon>
        <taxon>Oncorhynchus</taxon>
    </lineage>
</organism>
<proteinExistence type="predicted"/>
<dbReference type="STRING" id="8022.A0A060X892"/>